<dbReference type="OMA" id="THKQPDL"/>
<dbReference type="EMBL" id="KB632333">
    <property type="protein sequence ID" value="ERL92695.1"/>
    <property type="molecule type" value="Genomic_DNA"/>
</dbReference>
<organism evidence="2">
    <name type="scientific">Dendroctonus ponderosae</name>
    <name type="common">Mountain pine beetle</name>
    <dbReference type="NCBI Taxonomy" id="77166"/>
    <lineage>
        <taxon>Eukaryota</taxon>
        <taxon>Metazoa</taxon>
        <taxon>Ecdysozoa</taxon>
        <taxon>Arthropoda</taxon>
        <taxon>Hexapoda</taxon>
        <taxon>Insecta</taxon>
        <taxon>Pterygota</taxon>
        <taxon>Neoptera</taxon>
        <taxon>Endopterygota</taxon>
        <taxon>Coleoptera</taxon>
        <taxon>Polyphaga</taxon>
        <taxon>Cucujiformia</taxon>
        <taxon>Curculionidae</taxon>
        <taxon>Scolytinae</taxon>
        <taxon>Dendroctonus</taxon>
    </lineage>
</organism>
<dbReference type="EMBL" id="KB740923">
    <property type="protein sequence ID" value="ENN78264.1"/>
    <property type="molecule type" value="Genomic_DNA"/>
</dbReference>
<dbReference type="STRING" id="77166.N6TD45"/>
<feature type="non-terminal residue" evidence="2">
    <location>
        <position position="1"/>
    </location>
</feature>
<dbReference type="PANTHER" id="PTHR22895">
    <property type="entry name" value="ARMADILLO REPEAT-CONTAINING PROTEIN 6"/>
    <property type="match status" value="1"/>
</dbReference>
<reference evidence="4" key="2">
    <citation type="submission" date="2024-08" db="UniProtKB">
        <authorList>
            <consortium name="EnsemblMetazoa"/>
        </authorList>
    </citation>
    <scope>IDENTIFICATION</scope>
</reference>
<dbReference type="Gene3D" id="1.25.10.10">
    <property type="entry name" value="Leucine-rich Repeat Variant"/>
    <property type="match status" value="2"/>
</dbReference>
<dbReference type="PANTHER" id="PTHR22895:SF0">
    <property type="entry name" value="ARMADILLO REPEAT-CONTAINING PROTEIN 6"/>
    <property type="match status" value="1"/>
</dbReference>
<dbReference type="KEGG" id="dpa:109536313"/>
<dbReference type="OrthoDB" id="449062at2759"/>
<name>N6TD45_DENPD</name>
<dbReference type="AlphaFoldDB" id="N6TD45"/>
<keyword evidence="5" id="KW-1185">Reference proteome</keyword>
<reference evidence="5 6" key="1">
    <citation type="journal article" date="2013" name="Genome Biol.">
        <title>Draft genome of the mountain pine beetle, Dendroctonus ponderosae Hopkins, a major forest pest.</title>
        <authorList>
            <person name="Keeling C.I."/>
            <person name="Yuen M.M."/>
            <person name="Liao N.Y."/>
            <person name="Docking T.R."/>
            <person name="Chan S.K."/>
            <person name="Taylor G.A."/>
            <person name="Palmquist D.L."/>
            <person name="Jackman S.D."/>
            <person name="Nguyen A."/>
            <person name="Li M."/>
            <person name="Henderson H."/>
            <person name="Janes J.K."/>
            <person name="Zhao Y."/>
            <person name="Pandoh P."/>
            <person name="Moore R."/>
            <person name="Sperling F.A."/>
            <person name="Huber D.P."/>
            <person name="Birol I."/>
            <person name="Jones S.J."/>
            <person name="Bohlmann J."/>
        </authorList>
    </citation>
    <scope>NUCLEOTIDE SEQUENCE</scope>
</reference>
<protein>
    <recommendedName>
        <fullName evidence="7">Armadillo repeat-containing domain-containing protein</fullName>
    </recommendedName>
</protein>
<dbReference type="InterPro" id="IPR011989">
    <property type="entry name" value="ARM-like"/>
</dbReference>
<evidence type="ECO:0008006" key="7">
    <source>
        <dbReference type="Google" id="ProtNLM"/>
    </source>
</evidence>
<evidence type="ECO:0000256" key="1">
    <source>
        <dbReference type="ARBA" id="ARBA00022737"/>
    </source>
</evidence>
<evidence type="ECO:0000313" key="5">
    <source>
        <dbReference type="Proteomes" id="UP000019118"/>
    </source>
</evidence>
<dbReference type="HOGENOM" id="CLU_039447_1_0_1"/>
<dbReference type="GO" id="GO:0002244">
    <property type="term" value="P:hematopoietic progenitor cell differentiation"/>
    <property type="evidence" value="ECO:0007669"/>
    <property type="project" value="TreeGrafter"/>
</dbReference>
<evidence type="ECO:0000313" key="6">
    <source>
        <dbReference type="Proteomes" id="UP000030742"/>
    </source>
</evidence>
<dbReference type="Proteomes" id="UP000030742">
    <property type="component" value="Unassembled WGS sequence"/>
</dbReference>
<accession>N6TD45</accession>
<evidence type="ECO:0000313" key="3">
    <source>
        <dbReference type="EMBL" id="ERL92695.1"/>
    </source>
</evidence>
<evidence type="ECO:0000313" key="2">
    <source>
        <dbReference type="EMBL" id="ENN78264.1"/>
    </source>
</evidence>
<dbReference type="EnsemblMetazoa" id="XM_019902478.1">
    <property type="protein sequence ID" value="XP_019758037.1"/>
    <property type="gene ID" value="LOC109536313"/>
</dbReference>
<sequence>MDPSHTDTRTGVSSMCTHSAITQETFDNAVKENREVFDLNEKDALEETVHQFESQGVNLSGILVKPMASQELGAIKTAVEKLVQLQKTKGSLETVNETLKEITAACDQGVPHRIAAGKADAYRVLLDTYETFNDKDARTNVLKALIALMTKQPDLLDVRGIEFIISNLKDQRSDPQLQRLILKWTKESCVKHETNRQQIFDSHIVDILKGFLIENTPIEVIRETLSVCRALVLDDDIRVEFGRAHEHARVIASETLCSIMTLLSKYRGEEQLNVDIMLTLTALMVRAEFCKKVYDAGGIDLIKNVMETFANSDKIIRQGFKLIKSLAGDDECKEHLIVKGYTEVLRDSILANMESAGTVTAGLAAIAAMTLRSPQNSKALFDAGIPEVIVAAMKHHSEQKAVQKAGSWAIRNMVSRSQYQCAKFIDLGAEEVLHQNLEKFKDTQYDVKAALRDLGCNLVFKEEWTGKGGALTTGKIRE</sequence>
<dbReference type="InterPro" id="IPR016024">
    <property type="entry name" value="ARM-type_fold"/>
</dbReference>
<keyword evidence="1" id="KW-0677">Repeat</keyword>
<dbReference type="SUPFAM" id="SSF48371">
    <property type="entry name" value="ARM repeat"/>
    <property type="match status" value="1"/>
</dbReference>
<dbReference type="Proteomes" id="UP000019118">
    <property type="component" value="Unassembled WGS sequence"/>
</dbReference>
<gene>
    <name evidence="4" type="primary">109536313</name>
    <name evidence="3" type="ORF">D910_10006</name>
    <name evidence="2" type="ORF">YQE_05415</name>
</gene>
<proteinExistence type="predicted"/>
<evidence type="ECO:0000313" key="4">
    <source>
        <dbReference type="EnsemblMetazoa" id="XP_019758037.1"/>
    </source>
</evidence>